<dbReference type="InterPro" id="IPR042047">
    <property type="entry name" value="SleB_dom1"/>
</dbReference>
<comment type="caution">
    <text evidence="3">The sequence shown here is derived from an EMBL/GenBank/DDBJ whole genome shotgun (WGS) entry which is preliminary data.</text>
</comment>
<keyword evidence="1" id="KW-1133">Transmembrane helix</keyword>
<evidence type="ECO:0000259" key="2">
    <source>
        <dbReference type="Pfam" id="PF07486"/>
    </source>
</evidence>
<dbReference type="Pfam" id="PF07486">
    <property type="entry name" value="Hydrolase_2"/>
    <property type="match status" value="1"/>
</dbReference>
<dbReference type="EMBL" id="RCWN01000001">
    <property type="protein sequence ID" value="RLQ87410.1"/>
    <property type="molecule type" value="Genomic_DNA"/>
</dbReference>
<feature type="domain" description="Cell wall hydrolase SleB" evidence="2">
    <location>
        <begin position="265"/>
        <end position="375"/>
    </location>
</feature>
<dbReference type="InterPro" id="IPR011105">
    <property type="entry name" value="Cell_wall_hydrolase_SleB"/>
</dbReference>
<dbReference type="GO" id="GO:0016787">
    <property type="term" value="F:hydrolase activity"/>
    <property type="evidence" value="ECO:0007669"/>
    <property type="project" value="UniProtKB-KW"/>
</dbReference>
<dbReference type="Proteomes" id="UP000281094">
    <property type="component" value="Unassembled WGS sequence"/>
</dbReference>
<evidence type="ECO:0000256" key="1">
    <source>
        <dbReference type="SAM" id="Phobius"/>
    </source>
</evidence>
<protein>
    <submittedName>
        <fullName evidence="3">Cell wall hydrolase</fullName>
    </submittedName>
</protein>
<keyword evidence="1" id="KW-0472">Membrane</keyword>
<reference evidence="3 4" key="1">
    <citation type="submission" date="2018-10" db="EMBL/GenBank/DDBJ databases">
        <title>Notoacmeibacter sp. M2BS9Y-3-1, whole genome shotgun sequence.</title>
        <authorList>
            <person name="Tuo L."/>
        </authorList>
    </citation>
    <scope>NUCLEOTIDE SEQUENCE [LARGE SCALE GENOMIC DNA]</scope>
    <source>
        <strain evidence="3 4">M2BS9Y-3-1</strain>
    </source>
</reference>
<sequence>MCAVSKRNTERGVTLASLALVGLMSGTFYFAMSDEIAVQDTRAIMASMTEKRWSAALEQRQPDTVAQASYAFSGKDDLTTASITSSDGKVRVELPAKKMERATTPDEDRVNRAEKRGRLVHVAPRGLPERFKAGSLYGEQSMMLRPAIDSKNVALREPMPMAKALELAEAFRFSPGVDPENGQAGSGTMLAAADGTEGMVQATAFAPTEAKSSPFDAVLGKAGKGFIPHLGRNDHKWAANPLPESSYNATQQRCLAIGIYFEARGEPEKGQAAVSQVILNRVKNPTFPNTICGVVYQNKNWRNRCQFSFACDGRRDKVRSRSAWVTAEAIAKKTTYGEIWLPEVGSSTHYHATYVKPRWARHMDRLQRIGRHIFYRTKDGGWG</sequence>
<keyword evidence="4" id="KW-1185">Reference proteome</keyword>
<gene>
    <name evidence="3" type="ORF">D8780_03525</name>
</gene>
<name>A0A3L7JA90_9HYPH</name>
<dbReference type="Gene3D" id="1.10.10.2520">
    <property type="entry name" value="Cell wall hydrolase SleB, domain 1"/>
    <property type="match status" value="1"/>
</dbReference>
<organism evidence="3 4">
    <name type="scientific">Notoacmeibacter ruber</name>
    <dbReference type="NCBI Taxonomy" id="2670375"/>
    <lineage>
        <taxon>Bacteria</taxon>
        <taxon>Pseudomonadati</taxon>
        <taxon>Pseudomonadota</taxon>
        <taxon>Alphaproteobacteria</taxon>
        <taxon>Hyphomicrobiales</taxon>
        <taxon>Notoacmeibacteraceae</taxon>
        <taxon>Notoacmeibacter</taxon>
    </lineage>
</organism>
<keyword evidence="1" id="KW-0812">Transmembrane</keyword>
<feature type="transmembrane region" description="Helical" evidence="1">
    <location>
        <begin position="12"/>
        <end position="32"/>
    </location>
</feature>
<accession>A0A3L7JA90</accession>
<dbReference type="AlphaFoldDB" id="A0A3L7JA90"/>
<keyword evidence="3" id="KW-0378">Hydrolase</keyword>
<evidence type="ECO:0000313" key="4">
    <source>
        <dbReference type="Proteomes" id="UP000281094"/>
    </source>
</evidence>
<evidence type="ECO:0000313" key="3">
    <source>
        <dbReference type="EMBL" id="RLQ87410.1"/>
    </source>
</evidence>
<proteinExistence type="predicted"/>